<gene>
    <name evidence="3" type="ORF">HVZ50_23415</name>
</gene>
<feature type="non-terminal residue" evidence="3">
    <location>
        <position position="1"/>
    </location>
</feature>
<dbReference type="Pfam" id="PF24622">
    <property type="entry name" value="TMP_4"/>
    <property type="match status" value="1"/>
</dbReference>
<name>A0A7D6EZS0_ECOLX</name>
<accession>A0A7D6EZS0</accession>
<dbReference type="InterPro" id="IPR006431">
    <property type="entry name" value="Phage_tape_meas_C"/>
</dbReference>
<geneLocation type="plasmid" evidence="3">
    <name>unnamed</name>
</geneLocation>
<proteinExistence type="predicted"/>
<feature type="domain" description="Bacteriophage tail tape measure C-terminal" evidence="2">
    <location>
        <begin position="259"/>
        <end position="333"/>
    </location>
</feature>
<organism evidence="3">
    <name type="scientific">Escherichia coli</name>
    <dbReference type="NCBI Taxonomy" id="562"/>
    <lineage>
        <taxon>Bacteria</taxon>
        <taxon>Pseudomonadati</taxon>
        <taxon>Pseudomonadota</taxon>
        <taxon>Gammaproteobacteria</taxon>
        <taxon>Enterobacterales</taxon>
        <taxon>Enterobacteriaceae</taxon>
        <taxon>Escherichia</taxon>
    </lineage>
</organism>
<feature type="coiled-coil region" evidence="1">
    <location>
        <begin position="155"/>
        <end position="217"/>
    </location>
</feature>
<dbReference type="Pfam" id="PF09718">
    <property type="entry name" value="Tape_meas_lam_C"/>
    <property type="match status" value="1"/>
</dbReference>
<reference evidence="3" key="1">
    <citation type="submission" date="2020-06" db="EMBL/GenBank/DDBJ databases">
        <title>REHAB project genomes.</title>
        <authorList>
            <person name="Shaw L.P."/>
        </authorList>
    </citation>
    <scope>NUCLEOTIDE SEQUENCE</scope>
    <source>
        <strain evidence="3">RHB36-C13</strain>
        <plasmid evidence="3">unnamed</plasmid>
    </source>
</reference>
<evidence type="ECO:0000256" key="1">
    <source>
        <dbReference type="SAM" id="Coils"/>
    </source>
</evidence>
<evidence type="ECO:0000259" key="2">
    <source>
        <dbReference type="Pfam" id="PF09718"/>
    </source>
</evidence>
<keyword evidence="1" id="KW-0175">Coiled coil</keyword>
<dbReference type="EMBL" id="CP055643">
    <property type="protein sequence ID" value="QLN26006.1"/>
    <property type="molecule type" value="Genomic_DNA"/>
</dbReference>
<sequence>RNAENAALNRMNETEAARHQREIARINAMQYADQAVRDAAIQRENERYEKALASGKKKTRETRNDEATRLLLQYSQQQAQVEGQIAAARQSAGIATDRMTEAHKQLLALQQRISDLDGKKLTADEKSVLARKDELIQALTLLDVKQQELQKQTALNDLKKKTIQLTSQLAEEERAQRQQHDLDIATVGMGDQQRQRYQVQLSLRQKYQQQLEQLRRDSEQKGTYNTDDYRKAEQALTESLNRQLNENRRYWQQLEVVQGNWKNGVLRAFQDFTVDADNTAGTAEQVFSSAFSNMGNGLATFVTTGKLNFKSFTSSVLSDMAKILAQATMMKSIKGIGSVLGFDLSSLSLNANGGIYQSADLSRYSGTVVNRPTFFAFAKGAGVMGEA</sequence>
<dbReference type="AlphaFoldDB" id="A0A7D6EZS0"/>
<dbReference type="NCBIfam" id="TIGR01541">
    <property type="entry name" value="tape_meas_lam_C"/>
    <property type="match status" value="1"/>
</dbReference>
<feature type="non-terminal residue" evidence="3">
    <location>
        <position position="387"/>
    </location>
</feature>
<evidence type="ECO:0000313" key="3">
    <source>
        <dbReference type="EMBL" id="QLN26006.1"/>
    </source>
</evidence>
<keyword evidence="3" id="KW-0614">Plasmid</keyword>
<protein>
    <submittedName>
        <fullName evidence="3">Phage tail tape measure protein</fullName>
    </submittedName>
</protein>